<keyword evidence="2" id="KW-1185">Reference proteome</keyword>
<dbReference type="EMBL" id="FR799567">
    <property type="protein sequence ID" value="CBZ25013.1"/>
    <property type="molecule type" value="Genomic_DNA"/>
</dbReference>
<dbReference type="CDD" id="cd22990">
    <property type="entry name" value="mt-LAF21-like"/>
    <property type="match status" value="1"/>
</dbReference>
<dbReference type="AlphaFoldDB" id="E9APZ5"/>
<dbReference type="PhylomeDB" id="E9APZ5"/>
<evidence type="ECO:0000313" key="2">
    <source>
        <dbReference type="Proteomes" id="UP000007259"/>
    </source>
</evidence>
<dbReference type="KEGG" id="lmi:LMXM_14_1470"/>
<dbReference type="RefSeq" id="XP_003873522.1">
    <property type="nucleotide sequence ID" value="XM_003873473.1"/>
</dbReference>
<sequence length="484" mass="56364">MFSKGYSVLLRPYQHVAFAKRSSAGGVNLNKGALTGRERGDSFTEPEVYRSKTNLTAMLKTRRKERRLLKEEKQRTVMDNLNLDTRTVEALHAGRRLPQTPAEIQAVRSSDDALAEDSYNNQDYTTTMRNLMRREVDRRDHVADKFGQPPTSREFYQLFRKLRSADSDEEAVEQHQRRLVEEHGVYPSSRIDSFMLDDDSYFPDWVHALPYSIRDRVKYGSLGLTEDDEALRVRLARLPRDARLREWKRLKAAKEYGAAKEETLTLAELRDARQGKRRFHWLQRKRQKRAAALRRMAMRKPEGYELWPSSVSDFSQRIAFIAQHVENGLQTGGEWPLNEDALTKAKIKRRQSEAERTFLMSPDEKKMVTSAGGGRMHGGMKELLDSLDEPEKRYKKLSRKAYANRVNAIVHGDQDEHGRKYRKLQNLATRRQRRYDSLAEMALEKEVRKEPLVNVSGLNHTDDEHWSRHEKSWVDGMPSIRYGS</sequence>
<name>E9APZ5_LEIMU</name>
<accession>E9APZ5</accession>
<protein>
    <submittedName>
        <fullName evidence="1">Uncharacterized protein</fullName>
    </submittedName>
</protein>
<dbReference type="GeneID" id="13449653"/>
<gene>
    <name evidence="1" type="ORF">LMXM_14_1470</name>
</gene>
<proteinExistence type="predicted"/>
<dbReference type="Proteomes" id="UP000007259">
    <property type="component" value="Chromosome 14"/>
</dbReference>
<organism evidence="1 2">
    <name type="scientific">Leishmania mexicana (strain MHOM/GT/2001/U1103)</name>
    <dbReference type="NCBI Taxonomy" id="929439"/>
    <lineage>
        <taxon>Eukaryota</taxon>
        <taxon>Discoba</taxon>
        <taxon>Euglenozoa</taxon>
        <taxon>Kinetoplastea</taxon>
        <taxon>Metakinetoplastina</taxon>
        <taxon>Trypanosomatida</taxon>
        <taxon>Trypanosomatidae</taxon>
        <taxon>Leishmaniinae</taxon>
        <taxon>Leishmania</taxon>
    </lineage>
</organism>
<dbReference type="VEuPathDB" id="TriTrypDB:LmxM.14.1470"/>
<dbReference type="OrthoDB" id="270128at2759"/>
<dbReference type="OMA" id="YSQRIAF"/>
<reference evidence="1 2" key="1">
    <citation type="journal article" date="2011" name="Genome Res.">
        <title>Chromosome and gene copy number variation allow major structural change between species and strains of Leishmania.</title>
        <authorList>
            <person name="Rogers M.B."/>
            <person name="Hilley J.D."/>
            <person name="Dickens N.J."/>
            <person name="Wilkes J."/>
            <person name="Bates P.A."/>
            <person name="Depledge D.P."/>
            <person name="Harris D."/>
            <person name="Her Y."/>
            <person name="Herzyk P."/>
            <person name="Imamura H."/>
            <person name="Otto T.D."/>
            <person name="Sanders M."/>
            <person name="Seeger K."/>
            <person name="Dujardin J.C."/>
            <person name="Berriman M."/>
            <person name="Smith D.F."/>
            <person name="Hertz-Fowler C."/>
            <person name="Mottram J.C."/>
        </authorList>
    </citation>
    <scope>NUCLEOTIDE SEQUENCE [LARGE SCALE GENOMIC DNA]</scope>
    <source>
        <strain evidence="1 2">MHOM/GT/2001/U1103</strain>
    </source>
</reference>
<evidence type="ECO:0000313" key="1">
    <source>
        <dbReference type="EMBL" id="CBZ25013.1"/>
    </source>
</evidence>